<dbReference type="GO" id="GO:0003677">
    <property type="term" value="F:DNA binding"/>
    <property type="evidence" value="ECO:0007669"/>
    <property type="project" value="UniProtKB-KW"/>
</dbReference>
<keyword evidence="2" id="KW-0862">Zinc</keyword>
<accession>A0A3D8R3M9</accession>
<dbReference type="Pfam" id="PF11951">
    <property type="entry name" value="Fungal_trans_2"/>
    <property type="match status" value="1"/>
</dbReference>
<dbReference type="Proteomes" id="UP000256328">
    <property type="component" value="Unassembled WGS sequence"/>
</dbReference>
<keyword evidence="5" id="KW-0804">Transcription</keyword>
<name>A0A3D8R3M9_9HELO</name>
<evidence type="ECO:0000256" key="6">
    <source>
        <dbReference type="ARBA" id="ARBA00023242"/>
    </source>
</evidence>
<gene>
    <name evidence="7" type="ORF">BP5796_09312</name>
</gene>
<keyword evidence="6" id="KW-0539">Nucleus</keyword>
<organism evidence="7 8">
    <name type="scientific">Coleophoma crateriformis</name>
    <dbReference type="NCBI Taxonomy" id="565419"/>
    <lineage>
        <taxon>Eukaryota</taxon>
        <taxon>Fungi</taxon>
        <taxon>Dikarya</taxon>
        <taxon>Ascomycota</taxon>
        <taxon>Pezizomycotina</taxon>
        <taxon>Leotiomycetes</taxon>
        <taxon>Helotiales</taxon>
        <taxon>Dermateaceae</taxon>
        <taxon>Coleophoma</taxon>
    </lineage>
</organism>
<proteinExistence type="predicted"/>
<evidence type="ECO:0000313" key="8">
    <source>
        <dbReference type="Proteomes" id="UP000256328"/>
    </source>
</evidence>
<dbReference type="PANTHER" id="PTHR36206:SF4">
    <property type="entry name" value="HYPOTHETICAL CONSERVED PROTEIN (EUROFUNG)-RELATED"/>
    <property type="match status" value="1"/>
</dbReference>
<keyword evidence="1" id="KW-0479">Metal-binding</keyword>
<dbReference type="InterPro" id="IPR021858">
    <property type="entry name" value="Fun_TF"/>
</dbReference>
<comment type="caution">
    <text evidence="7">The sequence shown here is derived from an EMBL/GenBank/DDBJ whole genome shotgun (WGS) entry which is preliminary data.</text>
</comment>
<evidence type="ECO:0000256" key="3">
    <source>
        <dbReference type="ARBA" id="ARBA00023015"/>
    </source>
</evidence>
<dbReference type="OrthoDB" id="3172332at2759"/>
<dbReference type="InterPro" id="IPR052360">
    <property type="entry name" value="Transcr_Regulatory_Proteins"/>
</dbReference>
<evidence type="ECO:0000256" key="4">
    <source>
        <dbReference type="ARBA" id="ARBA00023125"/>
    </source>
</evidence>
<reference evidence="7 8" key="1">
    <citation type="journal article" date="2018" name="IMA Fungus">
        <title>IMA Genome-F 9: Draft genome sequence of Annulohypoxylon stygium, Aspergillus mulundensis, Berkeleyomyces basicola (syn. Thielaviopsis basicola), Ceratocystis smalleyi, two Cercospora beticola strains, Coleophoma cylindrospora, Fusarium fracticaudum, Phialophora cf. hyalina, and Morchella septimelata.</title>
        <authorList>
            <person name="Wingfield B.D."/>
            <person name="Bills G.F."/>
            <person name="Dong Y."/>
            <person name="Huang W."/>
            <person name="Nel W.J."/>
            <person name="Swalarsk-Parry B.S."/>
            <person name="Vaghefi N."/>
            <person name="Wilken P.M."/>
            <person name="An Z."/>
            <person name="de Beer Z.W."/>
            <person name="De Vos L."/>
            <person name="Chen L."/>
            <person name="Duong T.A."/>
            <person name="Gao Y."/>
            <person name="Hammerbacher A."/>
            <person name="Kikkert J.R."/>
            <person name="Li Y."/>
            <person name="Li H."/>
            <person name="Li K."/>
            <person name="Li Q."/>
            <person name="Liu X."/>
            <person name="Ma X."/>
            <person name="Naidoo K."/>
            <person name="Pethybridge S.J."/>
            <person name="Sun J."/>
            <person name="Steenkamp E.T."/>
            <person name="van der Nest M.A."/>
            <person name="van Wyk S."/>
            <person name="Wingfield M.J."/>
            <person name="Xiong C."/>
            <person name="Yue Q."/>
            <person name="Zhang X."/>
        </authorList>
    </citation>
    <scope>NUCLEOTIDE SEQUENCE [LARGE SCALE GENOMIC DNA]</scope>
    <source>
        <strain evidence="7 8">BP5796</strain>
    </source>
</reference>
<dbReference type="AlphaFoldDB" id="A0A3D8R3M9"/>
<sequence>MVWIPIFTEEEGRYFSFYCNTTKEELSVFSGKELWGSLVLQTCHHAPSIRKLVVAVGAMSLHVKQAGNTAQKAVREPNPVFSKYHYQFALHQYALAIKLMRESLASGQENIRHVLLWSLLINCFETYNGDHATASNHALWGLKALSYWADTKRYITNQPLRLRSPAPNLVEDDIVHAFNTIDCYLMTARDSRSKESHKQALAVMQDSVTNMPAKFATVQEGKSYWNLILQRFLRFLKTALKPQDEIADLDESHARPLTGNISSGLVDERNRIMKDLLHWDAAFQPVFERSQTPVGRGDRMSTAVLRADTKMWLVTMQVALKSDIEVLYDDHLSTFQEALSLVKTCCEEWELRGIATGPRLTSEVGVIPCLVRIALQCRDRAVRYEALHLLRKYPCQEGIWDSCTCAAAATAVVEFEEASREGGFIPAESRLGVTSLSCLMLHWNQGVLLKDQDMKLSHLHHASQMLFCTEDYQ</sequence>
<evidence type="ECO:0000313" key="7">
    <source>
        <dbReference type="EMBL" id="RDW68655.1"/>
    </source>
</evidence>
<protein>
    <submittedName>
        <fullName evidence="7">Uncharacterized protein</fullName>
    </submittedName>
</protein>
<dbReference type="EMBL" id="PDLN01000013">
    <property type="protein sequence ID" value="RDW68655.1"/>
    <property type="molecule type" value="Genomic_DNA"/>
</dbReference>
<keyword evidence="3" id="KW-0805">Transcription regulation</keyword>
<evidence type="ECO:0000256" key="2">
    <source>
        <dbReference type="ARBA" id="ARBA00022833"/>
    </source>
</evidence>
<keyword evidence="4" id="KW-0238">DNA-binding</keyword>
<keyword evidence="8" id="KW-1185">Reference proteome</keyword>
<evidence type="ECO:0000256" key="5">
    <source>
        <dbReference type="ARBA" id="ARBA00023163"/>
    </source>
</evidence>
<dbReference type="GO" id="GO:0046872">
    <property type="term" value="F:metal ion binding"/>
    <property type="evidence" value="ECO:0007669"/>
    <property type="project" value="UniProtKB-KW"/>
</dbReference>
<evidence type="ECO:0000256" key="1">
    <source>
        <dbReference type="ARBA" id="ARBA00022723"/>
    </source>
</evidence>
<dbReference type="PANTHER" id="PTHR36206">
    <property type="entry name" value="ASPERCRYPTIN BIOSYNTHESIS CLUSTER-SPECIFIC TRANSCRIPTION REGULATOR ATNN-RELATED"/>
    <property type="match status" value="1"/>
</dbReference>